<evidence type="ECO:0000313" key="1">
    <source>
        <dbReference type="EMBL" id="UQN37416.1"/>
    </source>
</evidence>
<organism evidence="1 2">
    <name type="scientific">Alcaligenes aquatilis</name>
    <dbReference type="NCBI Taxonomy" id="323284"/>
    <lineage>
        <taxon>Bacteria</taxon>
        <taxon>Pseudomonadati</taxon>
        <taxon>Pseudomonadota</taxon>
        <taxon>Betaproteobacteria</taxon>
        <taxon>Burkholderiales</taxon>
        <taxon>Alcaligenaceae</taxon>
        <taxon>Alcaligenes</taxon>
    </lineage>
</organism>
<dbReference type="RefSeq" id="WP_164461316.1">
    <property type="nucleotide sequence ID" value="NZ_CP078017.1"/>
</dbReference>
<name>A0ABY4NLA1_9BURK</name>
<gene>
    <name evidence="1" type="ORF">MTR80_06840</name>
</gene>
<proteinExistence type="predicted"/>
<sequence length="53" mass="5697">MNWLVGLSELAAAVLPLTVCETLLDPIETLLPVTFSIETLGVSYSIGNPFSFL</sequence>
<evidence type="ECO:0000313" key="2">
    <source>
        <dbReference type="Proteomes" id="UP000831759"/>
    </source>
</evidence>
<dbReference type="GeneID" id="96868641"/>
<dbReference type="Proteomes" id="UP000831759">
    <property type="component" value="Chromosome"/>
</dbReference>
<reference evidence="1 2" key="1">
    <citation type="journal article" date="2022" name="Int. J. Syst. Evol. Microbiol.">
        <title>Characterization of Alcaligenes aquatilis as a novel member of heterotrophic nitrifier-aerobic denitrifier and its performance in treating piggery wastewater.</title>
        <authorList>
            <person name="Cao X."/>
            <person name="Zhao B."/>
            <person name="Wu Y."/>
            <person name="Huang J."/>
            <person name="Wang H."/>
            <person name="Sun X."/>
            <person name="Li S."/>
        </authorList>
    </citation>
    <scope>NUCLEOTIDE SEQUENCE [LARGE SCALE GENOMIC DNA]</scope>
    <source>
        <strain evidence="1 2">AS1</strain>
    </source>
</reference>
<accession>A0ABY4NLA1</accession>
<protein>
    <submittedName>
        <fullName evidence="1">Uncharacterized protein</fullName>
    </submittedName>
</protein>
<keyword evidence="2" id="KW-1185">Reference proteome</keyword>
<dbReference type="EMBL" id="CP094619">
    <property type="protein sequence ID" value="UQN37416.1"/>
    <property type="molecule type" value="Genomic_DNA"/>
</dbReference>